<protein>
    <submittedName>
        <fullName evidence="1">Uncharacterized protein</fullName>
    </submittedName>
</protein>
<reference evidence="1 2" key="1">
    <citation type="submission" date="2022-06" db="EMBL/GenBank/DDBJ databases">
        <title>Actinoplanes abujensis sp. nov., isolated from Nigerian arid soil.</title>
        <authorList>
            <person name="Ding P."/>
        </authorList>
    </citation>
    <scope>NUCLEOTIDE SEQUENCE [LARGE SCALE GENOMIC DNA]</scope>
    <source>
        <strain evidence="2">TRM88002</strain>
    </source>
</reference>
<evidence type="ECO:0000313" key="1">
    <source>
        <dbReference type="EMBL" id="MCM4082010.1"/>
    </source>
</evidence>
<name>A0ABT0Y891_9ACTN</name>
<dbReference type="EMBL" id="JAMQOL010000044">
    <property type="protein sequence ID" value="MCM4082010.1"/>
    <property type="molecule type" value="Genomic_DNA"/>
</dbReference>
<evidence type="ECO:0000313" key="2">
    <source>
        <dbReference type="Proteomes" id="UP001523216"/>
    </source>
</evidence>
<sequence length="52" mass="5848">MGVGEARLRRHRFPLWSTSAGNLLQYEELPEALEYRQSLTHARKGLPAADPG</sequence>
<dbReference type="Proteomes" id="UP001523216">
    <property type="component" value="Unassembled WGS sequence"/>
</dbReference>
<organism evidence="1 2">
    <name type="scientific">Paractinoplanes hotanensis</name>
    <dbReference type="NCBI Taxonomy" id="2906497"/>
    <lineage>
        <taxon>Bacteria</taxon>
        <taxon>Bacillati</taxon>
        <taxon>Actinomycetota</taxon>
        <taxon>Actinomycetes</taxon>
        <taxon>Micromonosporales</taxon>
        <taxon>Micromonosporaceae</taxon>
        <taxon>Paractinoplanes</taxon>
    </lineage>
</organism>
<dbReference type="RefSeq" id="WP_251801722.1">
    <property type="nucleotide sequence ID" value="NZ_JAMQOL010000044.1"/>
</dbReference>
<proteinExistence type="predicted"/>
<keyword evidence="2" id="KW-1185">Reference proteome</keyword>
<gene>
    <name evidence="1" type="ORF">LXN57_31035</name>
</gene>
<comment type="caution">
    <text evidence="1">The sequence shown here is derived from an EMBL/GenBank/DDBJ whole genome shotgun (WGS) entry which is preliminary data.</text>
</comment>
<accession>A0ABT0Y891</accession>